<dbReference type="KEGG" id="halx:M0R89_18310"/>
<geneLocation type="plasmid" evidence="3 4">
    <name>unnamed1</name>
</geneLocation>
<feature type="domain" description="DUF8115" evidence="2">
    <location>
        <begin position="2"/>
        <end position="129"/>
    </location>
</feature>
<accession>A0A8U0HZY1</accession>
<keyword evidence="3" id="KW-0614">Plasmid</keyword>
<protein>
    <recommendedName>
        <fullName evidence="2">DUF8115 domain-containing protein</fullName>
    </recommendedName>
</protein>
<dbReference type="EMBL" id="CP096660">
    <property type="protein sequence ID" value="UPV76488.1"/>
    <property type="molecule type" value="Genomic_DNA"/>
</dbReference>
<dbReference type="InterPro" id="IPR058428">
    <property type="entry name" value="DUF8115"/>
</dbReference>
<reference evidence="3 4" key="1">
    <citation type="submission" date="2022-04" db="EMBL/GenBank/DDBJ databases">
        <title>Diverse halophilic archaea isolated from saline environments.</title>
        <authorList>
            <person name="Cui H.-L."/>
        </authorList>
    </citation>
    <scope>NUCLEOTIDE SEQUENCE [LARGE SCALE GENOMIC DNA]</scope>
    <source>
        <strain evidence="3 4">XZYJT49</strain>
        <plasmid evidence="3 4">unnamed1</plasmid>
    </source>
</reference>
<feature type="region of interest" description="Disordered" evidence="1">
    <location>
        <begin position="1"/>
        <end position="30"/>
    </location>
</feature>
<dbReference type="Proteomes" id="UP000830729">
    <property type="component" value="Plasmid unnamed1"/>
</dbReference>
<feature type="compositionally biased region" description="Basic and acidic residues" evidence="1">
    <location>
        <begin position="7"/>
        <end position="27"/>
    </location>
</feature>
<sequence length="130" mass="14253">MSDPDLEELRQQTQRTDRLAEPDARDDGTDDLLEDLVDALAAIDSGEQAKTFAARDESVTALLSTLDDRQHDLEAVGTALQGALGREIETDSLDRSEIVRLAVRLGLREAAPEYLDLLADASGEYARRNV</sequence>
<evidence type="ECO:0000313" key="3">
    <source>
        <dbReference type="EMBL" id="UPV76488.1"/>
    </source>
</evidence>
<proteinExistence type="predicted"/>
<dbReference type="AlphaFoldDB" id="A0A8U0HZY1"/>
<organism evidence="3 4">
    <name type="scientific">Halorussus limi</name>
    <dbReference type="NCBI Taxonomy" id="2938695"/>
    <lineage>
        <taxon>Archaea</taxon>
        <taxon>Methanobacteriati</taxon>
        <taxon>Methanobacteriota</taxon>
        <taxon>Stenosarchaea group</taxon>
        <taxon>Halobacteria</taxon>
        <taxon>Halobacteriales</taxon>
        <taxon>Haladaptataceae</taxon>
        <taxon>Halorussus</taxon>
    </lineage>
</organism>
<keyword evidence="4" id="KW-1185">Reference proteome</keyword>
<gene>
    <name evidence="3" type="ORF">M0R89_18310</name>
</gene>
<evidence type="ECO:0000256" key="1">
    <source>
        <dbReference type="SAM" id="MobiDB-lite"/>
    </source>
</evidence>
<evidence type="ECO:0000259" key="2">
    <source>
        <dbReference type="Pfam" id="PF26424"/>
    </source>
</evidence>
<dbReference type="RefSeq" id="WP_248652521.1">
    <property type="nucleotide sequence ID" value="NZ_CP096660.1"/>
</dbReference>
<dbReference type="GeneID" id="72187195"/>
<dbReference type="Pfam" id="PF26424">
    <property type="entry name" value="DUF8115"/>
    <property type="match status" value="1"/>
</dbReference>
<name>A0A8U0HZY1_9EURY</name>
<evidence type="ECO:0000313" key="4">
    <source>
        <dbReference type="Proteomes" id="UP000830729"/>
    </source>
</evidence>